<evidence type="ECO:0000256" key="2">
    <source>
        <dbReference type="ARBA" id="ARBA00022729"/>
    </source>
</evidence>
<keyword evidence="5" id="KW-1185">Reference proteome</keyword>
<evidence type="ECO:0000256" key="1">
    <source>
        <dbReference type="ARBA" id="ARBA00004613"/>
    </source>
</evidence>
<dbReference type="PANTHER" id="PTHR34216:SF3">
    <property type="entry name" value="POLY-BETA-1,6-N-ACETYL-D-GLUCOSAMINE N-DEACETYLASE"/>
    <property type="match status" value="1"/>
</dbReference>
<dbReference type="InterPro" id="IPR002509">
    <property type="entry name" value="NODB_dom"/>
</dbReference>
<feature type="domain" description="NodB homology" evidence="3">
    <location>
        <begin position="107"/>
        <end position="353"/>
    </location>
</feature>
<protein>
    <submittedName>
        <fullName evidence="4">Polysaccharide deacetylase</fullName>
    </submittedName>
</protein>
<dbReference type="Gene3D" id="3.20.20.370">
    <property type="entry name" value="Glycoside hydrolase/deacetylase"/>
    <property type="match status" value="1"/>
</dbReference>
<comment type="subcellular location">
    <subcellularLocation>
        <location evidence="1">Secreted</location>
    </subcellularLocation>
</comment>
<organism evidence="4 5">
    <name type="scientific">Desulfosarcina ovata subsp. ovata</name>
    <dbReference type="NCBI Taxonomy" id="2752305"/>
    <lineage>
        <taxon>Bacteria</taxon>
        <taxon>Pseudomonadati</taxon>
        <taxon>Thermodesulfobacteriota</taxon>
        <taxon>Desulfobacteria</taxon>
        <taxon>Desulfobacterales</taxon>
        <taxon>Desulfosarcinaceae</taxon>
        <taxon>Desulfosarcina</taxon>
    </lineage>
</organism>
<proteinExistence type="predicted"/>
<accession>A0A5K8A7L6</accession>
<dbReference type="SUPFAM" id="SSF88713">
    <property type="entry name" value="Glycoside hydrolase/deacetylase"/>
    <property type="match status" value="1"/>
</dbReference>
<evidence type="ECO:0000313" key="5">
    <source>
        <dbReference type="Proteomes" id="UP000422108"/>
    </source>
</evidence>
<dbReference type="CDD" id="cd10918">
    <property type="entry name" value="CE4_NodB_like_5s_6s"/>
    <property type="match status" value="1"/>
</dbReference>
<dbReference type="InterPro" id="IPR011330">
    <property type="entry name" value="Glyco_hydro/deAcase_b/a-brl"/>
</dbReference>
<dbReference type="GO" id="GO:0005975">
    <property type="term" value="P:carbohydrate metabolic process"/>
    <property type="evidence" value="ECO:0007669"/>
    <property type="project" value="InterPro"/>
</dbReference>
<dbReference type="GO" id="GO:0016810">
    <property type="term" value="F:hydrolase activity, acting on carbon-nitrogen (but not peptide) bonds"/>
    <property type="evidence" value="ECO:0007669"/>
    <property type="project" value="InterPro"/>
</dbReference>
<dbReference type="Pfam" id="PF01522">
    <property type="entry name" value="Polysacc_deac_1"/>
    <property type="match status" value="1"/>
</dbReference>
<name>A0A5K8A7L6_9BACT</name>
<gene>
    <name evidence="4" type="ORF">DSCOOX_16970</name>
</gene>
<dbReference type="EMBL" id="AP021879">
    <property type="protein sequence ID" value="BBO88517.1"/>
    <property type="molecule type" value="Genomic_DNA"/>
</dbReference>
<sequence>MDYVLMNFTSKLKSISKNSTVNILNALKYWQRKCATLKNNGSIILMYHRIIKKEEVGAYLQSGMYVTPQTFEENLRTIKEICSIKPLRTLLSYQSYNQKASVYNPQPCCCLTFDDGWIDFYHNAFPILKEHNIPATLFVPTAFIGKKKWFWTDRLSFLLCQVEDYKINEKKAIPINNLVNEILSIDGAISNRIEKSIERLKIESIEKIESTIKEISLRFGISSSPSGMPFVNWEQIEEMKNSGLITIGSHTHKHPILTNCSQNEIEMELTESKRILLEKKVVDESFIPFCYPNGNYDEQILQMVKKAGYHLAVTTEKGWNRIGSNCFKLKRIGIHQDITSTPAMFGCRIAGIF</sequence>
<dbReference type="PROSITE" id="PS51677">
    <property type="entry name" value="NODB"/>
    <property type="match status" value="1"/>
</dbReference>
<dbReference type="GO" id="GO:0005576">
    <property type="term" value="C:extracellular region"/>
    <property type="evidence" value="ECO:0007669"/>
    <property type="project" value="UniProtKB-SubCell"/>
</dbReference>
<dbReference type="PANTHER" id="PTHR34216">
    <property type="match status" value="1"/>
</dbReference>
<evidence type="ECO:0000259" key="3">
    <source>
        <dbReference type="PROSITE" id="PS51677"/>
    </source>
</evidence>
<dbReference type="AlphaFoldDB" id="A0A5K8A7L6"/>
<evidence type="ECO:0000313" key="4">
    <source>
        <dbReference type="EMBL" id="BBO88517.1"/>
    </source>
</evidence>
<dbReference type="Proteomes" id="UP000422108">
    <property type="component" value="Chromosome"/>
</dbReference>
<keyword evidence="2" id="KW-0732">Signal</keyword>
<reference evidence="4 5" key="1">
    <citation type="submission" date="2019-11" db="EMBL/GenBank/DDBJ databases">
        <title>Comparative genomics of hydrocarbon-degrading Desulfosarcina strains.</title>
        <authorList>
            <person name="Watanabe M."/>
            <person name="Kojima H."/>
            <person name="Fukui M."/>
        </authorList>
    </citation>
    <scope>NUCLEOTIDE SEQUENCE [LARGE SCALE GENOMIC DNA]</scope>
    <source>
        <strain evidence="5">oXyS1</strain>
    </source>
</reference>
<dbReference type="InterPro" id="IPR051398">
    <property type="entry name" value="Polysacch_Deacetylase"/>
</dbReference>